<evidence type="ECO:0000313" key="4">
    <source>
        <dbReference type="Proteomes" id="UP001331761"/>
    </source>
</evidence>
<evidence type="ECO:0000256" key="2">
    <source>
        <dbReference type="SAM" id="Phobius"/>
    </source>
</evidence>
<reference evidence="3 4" key="1">
    <citation type="submission" date="2019-10" db="EMBL/GenBank/DDBJ databases">
        <title>Assembly and Annotation for the nematode Trichostrongylus colubriformis.</title>
        <authorList>
            <person name="Martin J."/>
        </authorList>
    </citation>
    <scope>NUCLEOTIDE SEQUENCE [LARGE SCALE GENOMIC DNA]</scope>
    <source>
        <strain evidence="3">G859</strain>
        <tissue evidence="3">Whole worm</tissue>
    </source>
</reference>
<evidence type="ECO:0000256" key="1">
    <source>
        <dbReference type="SAM" id="MobiDB-lite"/>
    </source>
</evidence>
<keyword evidence="4" id="KW-1185">Reference proteome</keyword>
<organism evidence="3 4">
    <name type="scientific">Trichostrongylus colubriformis</name>
    <name type="common">Black scour worm</name>
    <dbReference type="NCBI Taxonomy" id="6319"/>
    <lineage>
        <taxon>Eukaryota</taxon>
        <taxon>Metazoa</taxon>
        <taxon>Ecdysozoa</taxon>
        <taxon>Nematoda</taxon>
        <taxon>Chromadorea</taxon>
        <taxon>Rhabditida</taxon>
        <taxon>Rhabditina</taxon>
        <taxon>Rhabditomorpha</taxon>
        <taxon>Strongyloidea</taxon>
        <taxon>Trichostrongylidae</taxon>
        <taxon>Trichostrongylus</taxon>
    </lineage>
</organism>
<sequence length="196" mass="22661">MYTAGYYVFVTREGRRTQTKQEKFKLDDGHSYVIIEGGNATLRRVSIVEKDIENRKIVDLDLQSIRPRYIALFATHLQHCPAFISAIDREFDVWTRQRGVTVQGRSDDYVPPRRYVNTCLRDVTLSIIAIVFYYYCLTIVILPTYFNITMPLNHRRSDRALTPLFQEEESLNDDNKTSERAKGSLPTGPASTDKSK</sequence>
<feature type="region of interest" description="Disordered" evidence="1">
    <location>
        <begin position="166"/>
        <end position="196"/>
    </location>
</feature>
<keyword evidence="2" id="KW-1133">Transmembrane helix</keyword>
<proteinExistence type="predicted"/>
<feature type="transmembrane region" description="Helical" evidence="2">
    <location>
        <begin position="123"/>
        <end position="146"/>
    </location>
</feature>
<evidence type="ECO:0000313" key="3">
    <source>
        <dbReference type="EMBL" id="KAK5978698.1"/>
    </source>
</evidence>
<accession>A0AAN8G7Y7</accession>
<gene>
    <name evidence="3" type="ORF">GCK32_007280</name>
</gene>
<dbReference type="AlphaFoldDB" id="A0AAN8G7Y7"/>
<keyword evidence="2" id="KW-0472">Membrane</keyword>
<protein>
    <submittedName>
        <fullName evidence="3">Uncharacterized protein</fullName>
    </submittedName>
</protein>
<dbReference type="Proteomes" id="UP001331761">
    <property type="component" value="Unassembled WGS sequence"/>
</dbReference>
<comment type="caution">
    <text evidence="3">The sequence shown here is derived from an EMBL/GenBank/DDBJ whole genome shotgun (WGS) entry which is preliminary data.</text>
</comment>
<feature type="compositionally biased region" description="Basic and acidic residues" evidence="1">
    <location>
        <begin position="173"/>
        <end position="182"/>
    </location>
</feature>
<dbReference type="EMBL" id="WIXE01009129">
    <property type="protein sequence ID" value="KAK5978698.1"/>
    <property type="molecule type" value="Genomic_DNA"/>
</dbReference>
<name>A0AAN8G7Y7_TRICO</name>
<keyword evidence="2" id="KW-0812">Transmembrane</keyword>